<evidence type="ECO:0000313" key="2">
    <source>
        <dbReference type="EMBL" id="NYI91916.1"/>
    </source>
</evidence>
<dbReference type="InterPro" id="IPR011256">
    <property type="entry name" value="Reg_factor_effector_dom_sf"/>
</dbReference>
<dbReference type="AlphaFoldDB" id="A0A853BC17"/>
<dbReference type="InterPro" id="IPR008319">
    <property type="entry name" value="GyrI-like_CCH_Lin2189-like"/>
</dbReference>
<reference evidence="2 3" key="1">
    <citation type="submission" date="2020-07" db="EMBL/GenBank/DDBJ databases">
        <title>Sequencing the genomes of 1000 actinobacteria strains.</title>
        <authorList>
            <person name="Klenk H.-P."/>
        </authorList>
    </citation>
    <scope>NUCLEOTIDE SEQUENCE [LARGE SCALE GENOMIC DNA]</scope>
    <source>
        <strain evidence="2 3">DSM 104006</strain>
    </source>
</reference>
<evidence type="ECO:0000313" key="3">
    <source>
        <dbReference type="Proteomes" id="UP000549616"/>
    </source>
</evidence>
<evidence type="ECO:0000259" key="1">
    <source>
        <dbReference type="Pfam" id="PF06445"/>
    </source>
</evidence>
<protein>
    <recommendedName>
        <fullName evidence="1">GyrI-like small molecule binding domain-containing protein</fullName>
    </recommendedName>
</protein>
<dbReference type="Gene3D" id="3.20.80.10">
    <property type="entry name" value="Regulatory factor, effector binding domain"/>
    <property type="match status" value="1"/>
</dbReference>
<dbReference type="InterPro" id="IPR029442">
    <property type="entry name" value="GyrI-like"/>
</dbReference>
<comment type="caution">
    <text evidence="2">The sequence shown here is derived from an EMBL/GenBank/DDBJ whole genome shotgun (WGS) entry which is preliminary data.</text>
</comment>
<name>A0A853BC17_9PSEU</name>
<gene>
    <name evidence="2" type="ORF">HNR02_005291</name>
</gene>
<dbReference type="PIRSF" id="PIRSF031644">
    <property type="entry name" value="UCP031644"/>
    <property type="match status" value="1"/>
</dbReference>
<dbReference type="EMBL" id="JACCFK010000002">
    <property type="protein sequence ID" value="NYI91916.1"/>
    <property type="molecule type" value="Genomic_DNA"/>
</dbReference>
<accession>A0A853BC17</accession>
<organism evidence="2 3">
    <name type="scientific">Amycolatopsis endophytica</name>
    <dbReference type="NCBI Taxonomy" id="860233"/>
    <lineage>
        <taxon>Bacteria</taxon>
        <taxon>Bacillati</taxon>
        <taxon>Actinomycetota</taxon>
        <taxon>Actinomycetes</taxon>
        <taxon>Pseudonocardiales</taxon>
        <taxon>Pseudonocardiaceae</taxon>
        <taxon>Amycolatopsis</taxon>
    </lineage>
</organism>
<dbReference type="Pfam" id="PF06445">
    <property type="entry name" value="GyrI-like"/>
    <property type="match status" value="1"/>
</dbReference>
<feature type="domain" description="GyrI-like small molecule binding" evidence="1">
    <location>
        <begin position="23"/>
        <end position="195"/>
    </location>
</feature>
<dbReference type="Proteomes" id="UP000549616">
    <property type="component" value="Unassembled WGS sequence"/>
</dbReference>
<keyword evidence="3" id="KW-1185">Reference proteome</keyword>
<sequence>MRPYDVKRELNALYAPKNTEWALVEVPEQQFLAIDGHGDPNTSPDYARAVEALYAVAYTLKFAVKRGGGREFVVAPLEGLWWADDYAAFTRRDKDSWHWTMLISQPPWVGADLVDAARDTALEKKKLPAIGGIRLRALREGRSAQVLHVGSYDDEGPVLAGLGAFFAGHGLRHGGLHHEIYLSDPRRTEAARLKTVLRQPAEPAS</sequence>
<dbReference type="RefSeq" id="WP_179776229.1">
    <property type="nucleotide sequence ID" value="NZ_JACCFK010000002.1"/>
</dbReference>
<proteinExistence type="predicted"/>
<dbReference type="SUPFAM" id="SSF55136">
    <property type="entry name" value="Probable bacterial effector-binding domain"/>
    <property type="match status" value="1"/>
</dbReference>